<gene>
    <name evidence="1" type="ORF">BU24DRAFT_404725</name>
</gene>
<reference evidence="1" key="1">
    <citation type="journal article" date="2020" name="Stud. Mycol.">
        <title>101 Dothideomycetes genomes: a test case for predicting lifestyles and emergence of pathogens.</title>
        <authorList>
            <person name="Haridas S."/>
            <person name="Albert R."/>
            <person name="Binder M."/>
            <person name="Bloem J."/>
            <person name="Labutti K."/>
            <person name="Salamov A."/>
            <person name="Andreopoulos B."/>
            <person name="Baker S."/>
            <person name="Barry K."/>
            <person name="Bills G."/>
            <person name="Bluhm B."/>
            <person name="Cannon C."/>
            <person name="Castanera R."/>
            <person name="Culley D."/>
            <person name="Daum C."/>
            <person name="Ezra D."/>
            <person name="Gonzalez J."/>
            <person name="Henrissat B."/>
            <person name="Kuo A."/>
            <person name="Liang C."/>
            <person name="Lipzen A."/>
            <person name="Lutzoni F."/>
            <person name="Magnuson J."/>
            <person name="Mondo S."/>
            <person name="Nolan M."/>
            <person name="Ohm R."/>
            <person name="Pangilinan J."/>
            <person name="Park H.-J."/>
            <person name="Ramirez L."/>
            <person name="Alfaro M."/>
            <person name="Sun H."/>
            <person name="Tritt A."/>
            <person name="Yoshinaga Y."/>
            <person name="Zwiers L.-H."/>
            <person name="Turgeon B."/>
            <person name="Goodwin S."/>
            <person name="Spatafora J."/>
            <person name="Crous P."/>
            <person name="Grigoriev I."/>
        </authorList>
    </citation>
    <scope>NUCLEOTIDE SEQUENCE</scope>
    <source>
        <strain evidence="1">CBS 175.79</strain>
    </source>
</reference>
<keyword evidence="2" id="KW-1185">Reference proteome</keyword>
<dbReference type="RefSeq" id="XP_033390097.1">
    <property type="nucleotide sequence ID" value="XM_033525659.1"/>
</dbReference>
<accession>A0A6A5Y8M8</accession>
<name>A0A6A5Y8M8_9PLEO</name>
<evidence type="ECO:0000313" key="1">
    <source>
        <dbReference type="EMBL" id="KAF2021758.1"/>
    </source>
</evidence>
<protein>
    <submittedName>
        <fullName evidence="1">Uncharacterized protein</fullName>
    </submittedName>
</protein>
<sequence>MLNCFPPLHRGGNGQARSPYFPKFMQLPLELREYVYGHHIMNCGAEYGKKYGDTLLPHWKYQKVITYLSCKGPYVPCKDALLFVSRAISAEYGETLARYCQTARVQLGFFRYGRLCEREARGAREAIADLIGTGDPTSIVTSKIRRVELVLHAQTEFTEGETEAVLSGVFDLLQHFKNMERVYIWFKDENSAPVSPEEKAKLRVEKAKQLQRRVQKMVNNVRQLDKIKDFWVSWQHGGLHSGLHESSWQCRKDSQSCWEKLNNDGGREGPWSARTPSSWVYWNKWYCKTCERFRKAKDVPFRLECGHDELKIRSMRADCYDRLKSGLRRVVGSHE</sequence>
<dbReference type="EMBL" id="ML978066">
    <property type="protein sequence ID" value="KAF2021758.1"/>
    <property type="molecule type" value="Genomic_DNA"/>
</dbReference>
<dbReference type="GeneID" id="54283056"/>
<organism evidence="1 2">
    <name type="scientific">Aaosphaeria arxii CBS 175.79</name>
    <dbReference type="NCBI Taxonomy" id="1450172"/>
    <lineage>
        <taxon>Eukaryota</taxon>
        <taxon>Fungi</taxon>
        <taxon>Dikarya</taxon>
        <taxon>Ascomycota</taxon>
        <taxon>Pezizomycotina</taxon>
        <taxon>Dothideomycetes</taxon>
        <taxon>Pleosporomycetidae</taxon>
        <taxon>Pleosporales</taxon>
        <taxon>Pleosporales incertae sedis</taxon>
        <taxon>Aaosphaeria</taxon>
    </lineage>
</organism>
<dbReference type="Proteomes" id="UP000799778">
    <property type="component" value="Unassembled WGS sequence"/>
</dbReference>
<evidence type="ECO:0000313" key="2">
    <source>
        <dbReference type="Proteomes" id="UP000799778"/>
    </source>
</evidence>
<proteinExistence type="predicted"/>
<dbReference type="AlphaFoldDB" id="A0A6A5Y8M8"/>